<protein>
    <submittedName>
        <fullName evidence="2">Uncharacterized protein</fullName>
    </submittedName>
</protein>
<accession>A0A402DEJ6</accession>
<dbReference type="Proteomes" id="UP000289660">
    <property type="component" value="Unassembled WGS sequence"/>
</dbReference>
<keyword evidence="1" id="KW-0812">Transmembrane</keyword>
<dbReference type="AlphaFoldDB" id="A0A402DEJ6"/>
<evidence type="ECO:0000313" key="2">
    <source>
        <dbReference type="EMBL" id="GCE60652.1"/>
    </source>
</evidence>
<comment type="caution">
    <text evidence="2">The sequence shown here is derived from an EMBL/GenBank/DDBJ whole genome shotgun (WGS) entry which is preliminary data.</text>
</comment>
<name>A0A402DEJ6_MICAE</name>
<gene>
    <name evidence="2" type="ORF">MiAbB_02574</name>
</gene>
<keyword evidence="1" id="KW-1133">Transmembrane helix</keyword>
<proteinExistence type="predicted"/>
<evidence type="ECO:0000313" key="3">
    <source>
        <dbReference type="Proteomes" id="UP000289660"/>
    </source>
</evidence>
<organism evidence="2 3">
    <name type="scientific">Microcystis aeruginosa NIES-4285</name>
    <dbReference type="NCBI Taxonomy" id="2497681"/>
    <lineage>
        <taxon>Bacteria</taxon>
        <taxon>Bacillati</taxon>
        <taxon>Cyanobacteriota</taxon>
        <taxon>Cyanophyceae</taxon>
        <taxon>Oscillatoriophycideae</taxon>
        <taxon>Chroococcales</taxon>
        <taxon>Microcystaceae</taxon>
        <taxon>Microcystis</taxon>
    </lineage>
</organism>
<evidence type="ECO:0000256" key="1">
    <source>
        <dbReference type="SAM" id="Phobius"/>
    </source>
</evidence>
<keyword evidence="1" id="KW-0472">Membrane</keyword>
<dbReference type="EMBL" id="BIFY01000042">
    <property type="protein sequence ID" value="GCE60652.1"/>
    <property type="molecule type" value="Genomic_DNA"/>
</dbReference>
<dbReference type="RefSeq" id="WP_130757477.1">
    <property type="nucleotide sequence ID" value="NZ_BIFY01000042.1"/>
</dbReference>
<reference evidence="3" key="1">
    <citation type="submission" date="2018-12" db="EMBL/GenBank/DDBJ databases">
        <title>Genome sequence of Microcystis aeruginosa NIES-4285.</title>
        <authorList>
            <person name="Tanabe Y."/>
        </authorList>
    </citation>
    <scope>NUCLEOTIDE SEQUENCE [LARGE SCALE GENOMIC DNA]</scope>
    <source>
        <strain evidence="3">NIES-4285</strain>
    </source>
</reference>
<sequence>MPEPITMFLVGALFGAVAGGAAVYLAEDIKRWAYNAFNSLLRKIASNYYVQRSVYYLVRKGSSYFTKIAIAARNLESDIEKFYEMQDREVDYDKFPDTVKNALRGNNELILMASNR</sequence>
<feature type="transmembrane region" description="Helical" evidence="1">
    <location>
        <begin position="6"/>
        <end position="26"/>
    </location>
</feature>